<evidence type="ECO:0000256" key="3">
    <source>
        <dbReference type="SAM" id="Coils"/>
    </source>
</evidence>
<dbReference type="Proteomes" id="UP000886740">
    <property type="component" value="Unassembled WGS sequence"/>
</dbReference>
<dbReference type="SUPFAM" id="SSF111384">
    <property type="entry name" value="OmpH-like"/>
    <property type="match status" value="1"/>
</dbReference>
<sequence>MKKWIIVSCLLSLCLFTGKAQKFALIDMEYILKNIPAYEMTNEQLSQVSQKWQNEVEAIQQEAQNMYKNYQSDLVFLSAEMKTKREEEIVKKEQEAQDLKRKYFGPEGELYKKRESLMKPIQDEIYNAVKEISDRQGYQLVIDRASAMSIIFASPKIDISNEVLDKLGYSK</sequence>
<accession>A0A9D2BER0</accession>
<proteinExistence type="inferred from homology"/>
<dbReference type="AlphaFoldDB" id="A0A9D2BER0"/>
<dbReference type="PANTHER" id="PTHR35089:SF1">
    <property type="entry name" value="CHAPERONE PROTEIN SKP"/>
    <property type="match status" value="1"/>
</dbReference>
<gene>
    <name evidence="5" type="ORF">H9977_02215</name>
</gene>
<organism evidence="5 6">
    <name type="scientific">Candidatus Parabacteroides intestinipullorum</name>
    <dbReference type="NCBI Taxonomy" id="2838723"/>
    <lineage>
        <taxon>Bacteria</taxon>
        <taxon>Pseudomonadati</taxon>
        <taxon>Bacteroidota</taxon>
        <taxon>Bacteroidia</taxon>
        <taxon>Bacteroidales</taxon>
        <taxon>Tannerellaceae</taxon>
        <taxon>Parabacteroides</taxon>
    </lineage>
</organism>
<keyword evidence="2 4" id="KW-0732">Signal</keyword>
<dbReference type="GO" id="GO:0051082">
    <property type="term" value="F:unfolded protein binding"/>
    <property type="evidence" value="ECO:0007669"/>
    <property type="project" value="InterPro"/>
</dbReference>
<dbReference type="InterPro" id="IPR024930">
    <property type="entry name" value="Skp_dom_sf"/>
</dbReference>
<comment type="caution">
    <text evidence="5">The sequence shown here is derived from an EMBL/GenBank/DDBJ whole genome shotgun (WGS) entry which is preliminary data.</text>
</comment>
<evidence type="ECO:0000313" key="5">
    <source>
        <dbReference type="EMBL" id="HIX73855.1"/>
    </source>
</evidence>
<evidence type="ECO:0000256" key="4">
    <source>
        <dbReference type="SAM" id="SignalP"/>
    </source>
</evidence>
<dbReference type="InterPro" id="IPR005632">
    <property type="entry name" value="Chaperone_Skp"/>
</dbReference>
<dbReference type="Gene3D" id="3.30.910.20">
    <property type="entry name" value="Skp domain"/>
    <property type="match status" value="1"/>
</dbReference>
<dbReference type="GO" id="GO:0050821">
    <property type="term" value="P:protein stabilization"/>
    <property type="evidence" value="ECO:0007669"/>
    <property type="project" value="TreeGrafter"/>
</dbReference>
<feature type="chain" id="PRO_5039542559" evidence="4">
    <location>
        <begin position="25"/>
        <end position="171"/>
    </location>
</feature>
<dbReference type="SMART" id="SM00935">
    <property type="entry name" value="OmpH"/>
    <property type="match status" value="1"/>
</dbReference>
<keyword evidence="3" id="KW-0175">Coiled coil</keyword>
<feature type="coiled-coil region" evidence="3">
    <location>
        <begin position="42"/>
        <end position="102"/>
    </location>
</feature>
<reference evidence="5" key="2">
    <citation type="submission" date="2021-04" db="EMBL/GenBank/DDBJ databases">
        <authorList>
            <person name="Gilroy R."/>
        </authorList>
    </citation>
    <scope>NUCLEOTIDE SEQUENCE</scope>
    <source>
        <strain evidence="5">ChiGjej6B6-14162</strain>
    </source>
</reference>
<dbReference type="GO" id="GO:0005829">
    <property type="term" value="C:cytosol"/>
    <property type="evidence" value="ECO:0007669"/>
    <property type="project" value="TreeGrafter"/>
</dbReference>
<dbReference type="EMBL" id="DXEL01000021">
    <property type="protein sequence ID" value="HIX73855.1"/>
    <property type="molecule type" value="Genomic_DNA"/>
</dbReference>
<comment type="similarity">
    <text evidence="1">Belongs to the Skp family.</text>
</comment>
<protein>
    <submittedName>
        <fullName evidence="5">OmpH family outer membrane protein</fullName>
    </submittedName>
</protein>
<evidence type="ECO:0000313" key="6">
    <source>
        <dbReference type="Proteomes" id="UP000886740"/>
    </source>
</evidence>
<dbReference type="PANTHER" id="PTHR35089">
    <property type="entry name" value="CHAPERONE PROTEIN SKP"/>
    <property type="match status" value="1"/>
</dbReference>
<feature type="signal peptide" evidence="4">
    <location>
        <begin position="1"/>
        <end position="24"/>
    </location>
</feature>
<evidence type="ECO:0000256" key="2">
    <source>
        <dbReference type="ARBA" id="ARBA00022729"/>
    </source>
</evidence>
<reference evidence="5" key="1">
    <citation type="journal article" date="2021" name="PeerJ">
        <title>Extensive microbial diversity within the chicken gut microbiome revealed by metagenomics and culture.</title>
        <authorList>
            <person name="Gilroy R."/>
            <person name="Ravi A."/>
            <person name="Getino M."/>
            <person name="Pursley I."/>
            <person name="Horton D.L."/>
            <person name="Alikhan N.F."/>
            <person name="Baker D."/>
            <person name="Gharbi K."/>
            <person name="Hall N."/>
            <person name="Watson M."/>
            <person name="Adriaenssens E.M."/>
            <person name="Foster-Nyarko E."/>
            <person name="Jarju S."/>
            <person name="Secka A."/>
            <person name="Antonio M."/>
            <person name="Oren A."/>
            <person name="Chaudhuri R.R."/>
            <person name="La Ragione R."/>
            <person name="Hildebrand F."/>
            <person name="Pallen M.J."/>
        </authorList>
    </citation>
    <scope>NUCLEOTIDE SEQUENCE</scope>
    <source>
        <strain evidence="5">ChiGjej6B6-14162</strain>
    </source>
</reference>
<dbReference type="Pfam" id="PF03938">
    <property type="entry name" value="OmpH"/>
    <property type="match status" value="1"/>
</dbReference>
<evidence type="ECO:0000256" key="1">
    <source>
        <dbReference type="ARBA" id="ARBA00009091"/>
    </source>
</evidence>
<name>A0A9D2BER0_9BACT</name>